<dbReference type="Gene3D" id="2.40.30.170">
    <property type="match status" value="1"/>
</dbReference>
<dbReference type="Gene3D" id="1.10.287.470">
    <property type="entry name" value="Helix hairpin bin"/>
    <property type="match status" value="1"/>
</dbReference>
<dbReference type="PANTHER" id="PTHR32347">
    <property type="entry name" value="EFFLUX SYSTEM COMPONENT YKNX-RELATED"/>
    <property type="match status" value="1"/>
</dbReference>
<evidence type="ECO:0000256" key="4">
    <source>
        <dbReference type="SAM" id="MobiDB-lite"/>
    </source>
</evidence>
<dbReference type="NCBIfam" id="TIGR01730">
    <property type="entry name" value="RND_mfp"/>
    <property type="match status" value="1"/>
</dbReference>
<dbReference type="InterPro" id="IPR058625">
    <property type="entry name" value="MdtA-like_BSH"/>
</dbReference>
<dbReference type="SUPFAM" id="SSF111369">
    <property type="entry name" value="HlyD-like secretion proteins"/>
    <property type="match status" value="1"/>
</dbReference>
<dbReference type="Pfam" id="PF25917">
    <property type="entry name" value="BSH_RND"/>
    <property type="match status" value="1"/>
</dbReference>
<dbReference type="InterPro" id="IPR050465">
    <property type="entry name" value="UPF0194_transport"/>
</dbReference>
<keyword evidence="5" id="KW-0812">Transmembrane</keyword>
<dbReference type="RefSeq" id="WP_197744131.1">
    <property type="nucleotide sequence ID" value="NZ_LR778175.1"/>
</dbReference>
<accession>A0A7G1QBZ6</accession>
<evidence type="ECO:0000259" key="7">
    <source>
        <dbReference type="Pfam" id="PF25917"/>
    </source>
</evidence>
<feature type="domain" description="Multidrug resistance protein MdtA-like barrel-sandwich hybrid" evidence="7">
    <location>
        <begin position="97"/>
        <end position="251"/>
    </location>
</feature>
<evidence type="ECO:0000259" key="6">
    <source>
        <dbReference type="Pfam" id="PF25876"/>
    </source>
</evidence>
<dbReference type="GO" id="GO:0030313">
    <property type="term" value="C:cell envelope"/>
    <property type="evidence" value="ECO:0007669"/>
    <property type="project" value="UniProtKB-SubCell"/>
</dbReference>
<dbReference type="InterPro" id="IPR006143">
    <property type="entry name" value="RND_pump_MFP"/>
</dbReference>
<dbReference type="Gene3D" id="2.40.50.100">
    <property type="match status" value="1"/>
</dbReference>
<comment type="similarity">
    <text evidence="2">Belongs to the membrane fusion protein (MFP) (TC 8.A.1) family.</text>
</comment>
<dbReference type="Pfam" id="PF25954">
    <property type="entry name" value="Beta-barrel_RND_2"/>
    <property type="match status" value="1"/>
</dbReference>
<sequence>MESISSLSTVKINDTKSHSYLENSTDIDQLLAQEVQLEKQKCKKLWLSSILLFSIGIGWMVYKTYHPNTPLSFQTLPIQAGNLTIVVTATGTLQPVNQVDVGSELSGIVDSVSVDYNDQVTKGQVLAQVNIDRLKTQEMQAIASLNAAKASLKEAQATVLETKLRFQRCGQLAKRQLCSQEELDTDQAAYARAQAAEMSAKAQVAMAEATLSTEQTDIEKSTIRAPIDGIVLTRSVEPGQTVAASFETPVLFTLAENLSQMMLYVNVDEADIGQVQVGQKAHFTVDAYPDRQFLAQITQVRYGALEVDGVITYETLLKVENQDLALRPGMTATADIIVNEINHALLIPNKALRFVPIEKDKTTQPTPKRGLVGMLFPGPRPGPPKKYSDQTKRNKKSQQIWILKEGQPTPVSVVLGESDGIHTQILKGDFTAGMEVILDTVRKSQS</sequence>
<evidence type="ECO:0000313" key="9">
    <source>
        <dbReference type="EMBL" id="CAB1277019.1"/>
    </source>
</evidence>
<dbReference type="InterPro" id="IPR058792">
    <property type="entry name" value="Beta-barrel_RND_2"/>
</dbReference>
<dbReference type="GO" id="GO:0016020">
    <property type="term" value="C:membrane"/>
    <property type="evidence" value="ECO:0007669"/>
    <property type="project" value="InterPro"/>
</dbReference>
<dbReference type="PANTHER" id="PTHR32347:SF14">
    <property type="entry name" value="EFFLUX SYSTEM COMPONENT YKNX-RELATED"/>
    <property type="match status" value="1"/>
</dbReference>
<feature type="region of interest" description="Disordered" evidence="4">
    <location>
        <begin position="362"/>
        <end position="393"/>
    </location>
</feature>
<keyword evidence="10" id="KW-1185">Reference proteome</keyword>
<protein>
    <submittedName>
        <fullName evidence="9">Efflux transporter, RND family, MFP subunit</fullName>
    </submittedName>
</protein>
<dbReference type="EMBL" id="LR778175">
    <property type="protein sequence ID" value="CAB1277019.1"/>
    <property type="molecule type" value="Genomic_DNA"/>
</dbReference>
<evidence type="ECO:0000256" key="5">
    <source>
        <dbReference type="SAM" id="Phobius"/>
    </source>
</evidence>
<dbReference type="Pfam" id="PF25876">
    <property type="entry name" value="HH_MFP_RND"/>
    <property type="match status" value="1"/>
</dbReference>
<keyword evidence="3" id="KW-0175">Coiled coil</keyword>
<keyword evidence="5" id="KW-0472">Membrane</keyword>
<feature type="domain" description="CusB-like beta-barrel" evidence="8">
    <location>
        <begin position="265"/>
        <end position="335"/>
    </location>
</feature>
<feature type="domain" description="Multidrug resistance protein MdtA-like alpha-helical hairpin" evidence="6">
    <location>
        <begin position="145"/>
        <end position="211"/>
    </location>
</feature>
<dbReference type="Proteomes" id="UP000516072">
    <property type="component" value="Chromosome"/>
</dbReference>
<organism evidence="9 10">
    <name type="scientific">Candidatus Nitrosacidococcus tergens</name>
    <dbReference type="NCBI Taxonomy" id="553981"/>
    <lineage>
        <taxon>Bacteria</taxon>
        <taxon>Pseudomonadati</taxon>
        <taxon>Pseudomonadota</taxon>
        <taxon>Gammaproteobacteria</taxon>
        <taxon>Chromatiales</taxon>
        <taxon>Chromatiaceae</taxon>
        <taxon>Candidatus Nitrosacidococcus</taxon>
    </lineage>
</organism>
<dbReference type="KEGG" id="ntg:NSCAC_1461"/>
<gene>
    <name evidence="9" type="ORF">NSCAC_1461</name>
</gene>
<dbReference type="InterPro" id="IPR058624">
    <property type="entry name" value="MdtA-like_HH"/>
</dbReference>
<evidence type="ECO:0000256" key="2">
    <source>
        <dbReference type="ARBA" id="ARBA00009477"/>
    </source>
</evidence>
<keyword evidence="5" id="KW-1133">Transmembrane helix</keyword>
<evidence type="ECO:0000313" key="10">
    <source>
        <dbReference type="Proteomes" id="UP000516072"/>
    </source>
</evidence>
<proteinExistence type="inferred from homology"/>
<reference evidence="9 10" key="1">
    <citation type="submission" date="2020-03" db="EMBL/GenBank/DDBJ databases">
        <authorList>
            <person name="Picone N."/>
        </authorList>
    </citation>
    <scope>NUCLEOTIDE SEQUENCE [LARGE SCALE GENOMIC DNA]</scope>
    <source>
        <strain evidence="9">NSCAC1</strain>
    </source>
</reference>
<comment type="subcellular location">
    <subcellularLocation>
        <location evidence="1">Cell envelope</location>
    </subcellularLocation>
</comment>
<name>A0A7G1QBZ6_9GAMM</name>
<feature type="transmembrane region" description="Helical" evidence="5">
    <location>
        <begin position="45"/>
        <end position="62"/>
    </location>
</feature>
<evidence type="ECO:0000256" key="1">
    <source>
        <dbReference type="ARBA" id="ARBA00004196"/>
    </source>
</evidence>
<dbReference type="AlphaFoldDB" id="A0A7G1QBZ6"/>
<evidence type="ECO:0000256" key="3">
    <source>
        <dbReference type="ARBA" id="ARBA00023054"/>
    </source>
</evidence>
<evidence type="ECO:0000259" key="8">
    <source>
        <dbReference type="Pfam" id="PF25954"/>
    </source>
</evidence>
<dbReference type="GO" id="GO:0022857">
    <property type="term" value="F:transmembrane transporter activity"/>
    <property type="evidence" value="ECO:0007669"/>
    <property type="project" value="InterPro"/>
</dbReference>